<reference evidence="2 3" key="1">
    <citation type="submission" date="2015-01" db="EMBL/GenBank/DDBJ databases">
        <title>Genome of allotetraploid Gossypium barbadense reveals genomic plasticity and fiber elongation in cotton evolution.</title>
        <authorList>
            <person name="Chen X."/>
            <person name="Liu X."/>
            <person name="Zhao B."/>
            <person name="Zheng H."/>
            <person name="Hu Y."/>
            <person name="Lu G."/>
            <person name="Yang C."/>
            <person name="Chen J."/>
            <person name="Shan C."/>
            <person name="Zhang L."/>
            <person name="Zhou Y."/>
            <person name="Wang L."/>
            <person name="Guo W."/>
            <person name="Bai Y."/>
            <person name="Ruan J."/>
            <person name="Shangguan X."/>
            <person name="Mao Y."/>
            <person name="Jiang J."/>
            <person name="Zhu Y."/>
            <person name="Lei J."/>
            <person name="Kang H."/>
            <person name="Chen S."/>
            <person name="He X."/>
            <person name="Wang R."/>
            <person name="Wang Y."/>
            <person name="Chen J."/>
            <person name="Wang L."/>
            <person name="Yu S."/>
            <person name="Wang B."/>
            <person name="Wei J."/>
            <person name="Song S."/>
            <person name="Lu X."/>
            <person name="Gao Z."/>
            <person name="Gu W."/>
            <person name="Deng X."/>
            <person name="Ma D."/>
            <person name="Wang S."/>
            <person name="Liang W."/>
            <person name="Fang L."/>
            <person name="Cai C."/>
            <person name="Zhu X."/>
            <person name="Zhou B."/>
            <person name="Zhang Y."/>
            <person name="Chen Z."/>
            <person name="Xu S."/>
            <person name="Zhu R."/>
            <person name="Wang S."/>
            <person name="Zhang T."/>
            <person name="Zhao G."/>
        </authorList>
    </citation>
    <scope>NUCLEOTIDE SEQUENCE [LARGE SCALE GENOMIC DNA]</scope>
    <source>
        <strain evidence="3">cv. Xinhai21</strain>
        <tissue evidence="2">Leaf</tissue>
    </source>
</reference>
<proteinExistence type="predicted"/>
<sequence length="289" mass="32808">MGDETITLQARNFDNTSEIEGDHLTHSTKTDNTIQPTLREMSLKEAHESFSSISRGPIHEDRRLQIEELDEWQTHKPRTPDKLNLRQNNSIPFQINLRLEIESYSSNEEIHLTVLSIFPSGTIEVSHPKFSTFKVSLPAKRPELDAALGLYTEEFKEENELHALTRHIHSSPSKCWHTLAPSAASYNPSRSKASVLPPSLSVCCTGTSLTLPISSPSRFSTRQSRTYPPQYRLAQSTEEEAYEDIPDDVPPQYEDPPTQPPPPSHPVHATASYADIYERLTRFEQQCFQ</sequence>
<evidence type="ECO:0000256" key="1">
    <source>
        <dbReference type="SAM" id="MobiDB-lite"/>
    </source>
</evidence>
<evidence type="ECO:0000313" key="3">
    <source>
        <dbReference type="Proteomes" id="UP000239757"/>
    </source>
</evidence>
<protein>
    <submittedName>
        <fullName evidence="2">Uncharacterized protein</fullName>
    </submittedName>
</protein>
<dbReference type="OrthoDB" id="914256at2759"/>
<organism evidence="2 3">
    <name type="scientific">Gossypium barbadense</name>
    <name type="common">Sea Island cotton</name>
    <name type="synonym">Hibiscus barbadensis</name>
    <dbReference type="NCBI Taxonomy" id="3634"/>
    <lineage>
        <taxon>Eukaryota</taxon>
        <taxon>Viridiplantae</taxon>
        <taxon>Streptophyta</taxon>
        <taxon>Embryophyta</taxon>
        <taxon>Tracheophyta</taxon>
        <taxon>Spermatophyta</taxon>
        <taxon>Magnoliopsida</taxon>
        <taxon>eudicotyledons</taxon>
        <taxon>Gunneridae</taxon>
        <taxon>Pentapetalae</taxon>
        <taxon>rosids</taxon>
        <taxon>malvids</taxon>
        <taxon>Malvales</taxon>
        <taxon>Malvaceae</taxon>
        <taxon>Malvoideae</taxon>
        <taxon>Gossypium</taxon>
    </lineage>
</organism>
<accession>A0A2P5YU82</accession>
<feature type="compositionally biased region" description="Acidic residues" evidence="1">
    <location>
        <begin position="237"/>
        <end position="247"/>
    </location>
</feature>
<dbReference type="Proteomes" id="UP000239757">
    <property type="component" value="Unassembled WGS sequence"/>
</dbReference>
<gene>
    <name evidence="2" type="ORF">GOBAR_AA01402</name>
</gene>
<evidence type="ECO:0000313" key="2">
    <source>
        <dbReference type="EMBL" id="PPS19167.1"/>
    </source>
</evidence>
<feature type="compositionally biased region" description="Pro residues" evidence="1">
    <location>
        <begin position="253"/>
        <end position="265"/>
    </location>
</feature>
<feature type="region of interest" description="Disordered" evidence="1">
    <location>
        <begin position="236"/>
        <end position="271"/>
    </location>
</feature>
<feature type="compositionally biased region" description="Basic and acidic residues" evidence="1">
    <location>
        <begin position="20"/>
        <end position="29"/>
    </location>
</feature>
<name>A0A2P5YU82_GOSBA</name>
<feature type="region of interest" description="Disordered" evidence="1">
    <location>
        <begin position="1"/>
        <end position="33"/>
    </location>
</feature>
<dbReference type="AlphaFoldDB" id="A0A2P5YU82"/>
<dbReference type="EMBL" id="KZ662785">
    <property type="protein sequence ID" value="PPS19167.1"/>
    <property type="molecule type" value="Genomic_DNA"/>
</dbReference>
<feature type="compositionally biased region" description="Polar residues" evidence="1">
    <location>
        <begin position="1"/>
        <end position="18"/>
    </location>
</feature>